<sequence length="149" mass="16778">MPIKWTPELDSILLHAVFEECNISFSKALCTKITTRIEAAGIDCTPKAVENRLYSWKKKNVGSTTAASGSTPSKPTRVAKDKTPKTPRTPNSSGKKNNVVTPDHEREDDDEEMWADSPRERKRGFAHDDGDEEKVEKKVKLEYGEDEWA</sequence>
<dbReference type="EMBL" id="ML979136">
    <property type="protein sequence ID" value="KAF1915520.1"/>
    <property type="molecule type" value="Genomic_DNA"/>
</dbReference>
<evidence type="ECO:0000313" key="2">
    <source>
        <dbReference type="EMBL" id="KAF1915520.1"/>
    </source>
</evidence>
<dbReference type="Proteomes" id="UP000800096">
    <property type="component" value="Unassembled WGS sequence"/>
</dbReference>
<evidence type="ECO:0000256" key="1">
    <source>
        <dbReference type="SAM" id="MobiDB-lite"/>
    </source>
</evidence>
<reference evidence="2" key="1">
    <citation type="journal article" date="2020" name="Stud. Mycol.">
        <title>101 Dothideomycetes genomes: a test case for predicting lifestyles and emergence of pathogens.</title>
        <authorList>
            <person name="Haridas S."/>
            <person name="Albert R."/>
            <person name="Binder M."/>
            <person name="Bloem J."/>
            <person name="Labutti K."/>
            <person name="Salamov A."/>
            <person name="Andreopoulos B."/>
            <person name="Baker S."/>
            <person name="Barry K."/>
            <person name="Bills G."/>
            <person name="Bluhm B."/>
            <person name="Cannon C."/>
            <person name="Castanera R."/>
            <person name="Culley D."/>
            <person name="Daum C."/>
            <person name="Ezra D."/>
            <person name="Gonzalez J."/>
            <person name="Henrissat B."/>
            <person name="Kuo A."/>
            <person name="Liang C."/>
            <person name="Lipzen A."/>
            <person name="Lutzoni F."/>
            <person name="Magnuson J."/>
            <person name="Mondo S."/>
            <person name="Nolan M."/>
            <person name="Ohm R."/>
            <person name="Pangilinan J."/>
            <person name="Park H.-J."/>
            <person name="Ramirez L."/>
            <person name="Alfaro M."/>
            <person name="Sun H."/>
            <person name="Tritt A."/>
            <person name="Yoshinaga Y."/>
            <person name="Zwiers L.-H."/>
            <person name="Turgeon B."/>
            <person name="Goodwin S."/>
            <person name="Spatafora J."/>
            <person name="Crous P."/>
            <person name="Grigoriev I."/>
        </authorList>
    </citation>
    <scope>NUCLEOTIDE SEQUENCE</scope>
    <source>
        <strain evidence="2">HMLAC05119</strain>
    </source>
</reference>
<protein>
    <submittedName>
        <fullName evidence="2">Uncharacterized protein</fullName>
    </submittedName>
</protein>
<dbReference type="OrthoDB" id="5418867at2759"/>
<evidence type="ECO:0000313" key="3">
    <source>
        <dbReference type="Proteomes" id="UP000800096"/>
    </source>
</evidence>
<feature type="compositionally biased region" description="Basic and acidic residues" evidence="1">
    <location>
        <begin position="117"/>
        <end position="143"/>
    </location>
</feature>
<name>A0A6A5QL09_AMPQU</name>
<gene>
    <name evidence="2" type="ORF">BDU57DRAFT_596018</name>
</gene>
<organism evidence="2 3">
    <name type="scientific">Ampelomyces quisqualis</name>
    <name type="common">Powdery mildew agent</name>
    <dbReference type="NCBI Taxonomy" id="50730"/>
    <lineage>
        <taxon>Eukaryota</taxon>
        <taxon>Fungi</taxon>
        <taxon>Dikarya</taxon>
        <taxon>Ascomycota</taxon>
        <taxon>Pezizomycotina</taxon>
        <taxon>Dothideomycetes</taxon>
        <taxon>Pleosporomycetidae</taxon>
        <taxon>Pleosporales</taxon>
        <taxon>Pleosporineae</taxon>
        <taxon>Phaeosphaeriaceae</taxon>
        <taxon>Ampelomyces</taxon>
    </lineage>
</organism>
<feature type="region of interest" description="Disordered" evidence="1">
    <location>
        <begin position="59"/>
        <end position="149"/>
    </location>
</feature>
<proteinExistence type="predicted"/>
<dbReference type="AlphaFoldDB" id="A0A6A5QL09"/>
<feature type="compositionally biased region" description="Polar residues" evidence="1">
    <location>
        <begin position="86"/>
        <end position="100"/>
    </location>
</feature>
<feature type="compositionally biased region" description="Low complexity" evidence="1">
    <location>
        <begin position="62"/>
        <end position="76"/>
    </location>
</feature>
<accession>A0A6A5QL09</accession>
<keyword evidence="3" id="KW-1185">Reference proteome</keyword>